<dbReference type="eggNOG" id="ENOG502TG5T">
    <property type="taxonomic scope" value="Eukaryota"/>
</dbReference>
<dbReference type="AGR" id="WB:WBGene00016760"/>
<name>O44150_CAEEL</name>
<protein>
    <submittedName>
        <fullName evidence="2">MATH (Meprin-associated Traf homology) domain containing</fullName>
    </submittedName>
</protein>
<dbReference type="FunCoup" id="O44150">
    <property type="interactions" value="1635"/>
</dbReference>
<dbReference type="HOGENOM" id="CLU_676596_0_0_1"/>
<feature type="region of interest" description="Disordered" evidence="1">
    <location>
        <begin position="157"/>
        <end position="176"/>
    </location>
</feature>
<dbReference type="Proteomes" id="UP000001940">
    <property type="component" value="Chromosome IV"/>
</dbReference>
<dbReference type="PANTHER" id="PTHR21516:SF8">
    <property type="entry name" value="FHA DOMAIN-CONTAINING PROTEIN-RELATED"/>
    <property type="match status" value="1"/>
</dbReference>
<dbReference type="InParanoid" id="O44150"/>
<dbReference type="KEGG" id="cel:CELE_C49A9.6"/>
<accession>O44150</accession>
<keyword evidence="5" id="KW-1267">Proteomics identification</keyword>
<dbReference type="EMBL" id="BX284604">
    <property type="protein sequence ID" value="CCD67625.1"/>
    <property type="molecule type" value="Genomic_DNA"/>
</dbReference>
<evidence type="ECO:0000313" key="3">
    <source>
        <dbReference type="Proteomes" id="UP000001940"/>
    </source>
</evidence>
<organism evidence="2 3">
    <name type="scientific">Caenorhabditis elegans</name>
    <dbReference type="NCBI Taxonomy" id="6239"/>
    <lineage>
        <taxon>Eukaryota</taxon>
        <taxon>Metazoa</taxon>
        <taxon>Ecdysozoa</taxon>
        <taxon>Nematoda</taxon>
        <taxon>Chromadorea</taxon>
        <taxon>Rhabditida</taxon>
        <taxon>Rhabditina</taxon>
        <taxon>Rhabditomorpha</taxon>
        <taxon>Rhabditoidea</taxon>
        <taxon>Rhabditidae</taxon>
        <taxon>Peloderinae</taxon>
        <taxon>Caenorhabditis</taxon>
    </lineage>
</organism>
<dbReference type="RefSeq" id="NP_500932.1">
    <property type="nucleotide sequence ID" value="NM_068531.4"/>
</dbReference>
<dbReference type="GeneID" id="177381"/>
<dbReference type="PIR" id="T32519">
    <property type="entry name" value="T32519"/>
</dbReference>
<evidence type="ECO:0000313" key="4">
    <source>
        <dbReference type="WormBase" id="C49A9.6"/>
    </source>
</evidence>
<dbReference type="CTD" id="177381"/>
<dbReference type="InterPro" id="IPR004987">
    <property type="entry name" value="DUF272"/>
</dbReference>
<dbReference type="OMA" id="PIGTHYY"/>
<dbReference type="UCSC" id="C49A9.6">
    <property type="organism name" value="c. elegans"/>
</dbReference>
<dbReference type="Bgee" id="WBGene00016760">
    <property type="expression patterns" value="Expressed in larva and 4 other cell types or tissues"/>
</dbReference>
<dbReference type="WormBase" id="C49A9.6">
    <property type="protein sequence ID" value="CE16936"/>
    <property type="gene ID" value="WBGene00016760"/>
</dbReference>
<dbReference type="PaxDb" id="6239-C49A9.6"/>
<dbReference type="Pfam" id="PF03312">
    <property type="entry name" value="DUF272"/>
    <property type="match status" value="1"/>
</dbReference>
<dbReference type="PhylomeDB" id="O44150"/>
<evidence type="ECO:0000256" key="1">
    <source>
        <dbReference type="SAM" id="MobiDB-lite"/>
    </source>
</evidence>
<keyword evidence="3" id="KW-1185">Reference proteome</keyword>
<feature type="compositionally biased region" description="Polar residues" evidence="1">
    <location>
        <begin position="167"/>
        <end position="176"/>
    </location>
</feature>
<dbReference type="PANTHER" id="PTHR21516">
    <property type="entry name" value="AAA_LID_7 DOMAIN-CONTAINING PROTEIN-RELATED-RELATED"/>
    <property type="match status" value="1"/>
</dbReference>
<evidence type="ECO:0000313" key="2">
    <source>
        <dbReference type="EMBL" id="CCD67625.1"/>
    </source>
</evidence>
<dbReference type="IntAct" id="O44150">
    <property type="interactions" value="1"/>
</dbReference>
<dbReference type="OrthoDB" id="5775579at2759"/>
<reference evidence="2 3" key="1">
    <citation type="journal article" date="1998" name="Science">
        <title>Genome sequence of the nematode C. elegans: a platform for investigating biology.</title>
        <authorList>
            <consortium name="The C. elegans sequencing consortium"/>
            <person name="Sulson J.E."/>
            <person name="Waterston R."/>
        </authorList>
    </citation>
    <scope>NUCLEOTIDE SEQUENCE [LARGE SCALE GENOMIC DNA]</scope>
    <source>
        <strain evidence="2 3">Bristol N2</strain>
    </source>
</reference>
<evidence type="ECO:0007829" key="5">
    <source>
        <dbReference type="PeptideAtlas" id="O44150"/>
    </source>
</evidence>
<dbReference type="PeptideAtlas" id="O44150"/>
<dbReference type="AlphaFoldDB" id="O44150"/>
<proteinExistence type="evidence at protein level"/>
<gene>
    <name evidence="2 4" type="ORF">C49A9.6</name>
    <name evidence="2" type="ORF">CELE_C49A9.6</name>
</gene>
<dbReference type="MINT" id="O44150"/>
<sequence>MSGRKLFLFAARRDITRDGTCLILADPKSGTRHFESESDLRISGIQLGDFVHVNVDPAGRLYNFCKTKHTANIEVETEGNVAYILNVYAKLSVSVGKLIFHNNLFGDAICRESLLLGDFRIRVNLLASPLEISNERKLHFEASRAELIKPYSMELSRTDQSDRMDSGYSSVSRESPHQLDQTVGRGFSTAFENGGKIIGRGFQSVKQNPDIIKQRAVVLSSVEKPIGTHYYLWNVDSKTESLFVSNKHHLEQGHFFDGNFKKNADGTRWTCQNYGQPVEQLAEGGINQRGKIFFTVKIENFQPARGNRKYGSAFNKYFGEILEGDSENTKLSTDHNGKMVHIERRGIGEKDYVWMVTQVL</sequence>